<dbReference type="EMBL" id="JAXCLW010000001">
    <property type="protein sequence ID" value="MDY0882450.1"/>
    <property type="molecule type" value="Genomic_DNA"/>
</dbReference>
<name>A0ABU5E8U7_9PROT</name>
<evidence type="ECO:0000256" key="1">
    <source>
        <dbReference type="SAM" id="MobiDB-lite"/>
    </source>
</evidence>
<accession>A0ABU5E8U7</accession>
<feature type="compositionally biased region" description="Basic and acidic residues" evidence="1">
    <location>
        <begin position="147"/>
        <end position="164"/>
    </location>
</feature>
<dbReference type="Pfam" id="PF11136">
    <property type="entry name" value="DUF2889"/>
    <property type="match status" value="1"/>
</dbReference>
<feature type="region of interest" description="Disordered" evidence="1">
    <location>
        <begin position="147"/>
        <end position="185"/>
    </location>
</feature>
<evidence type="ECO:0000313" key="3">
    <source>
        <dbReference type="Proteomes" id="UP001279642"/>
    </source>
</evidence>
<protein>
    <submittedName>
        <fullName evidence="2">DUF2889 domain-containing protein</fullName>
    </submittedName>
</protein>
<reference evidence="2 3" key="1">
    <citation type="journal article" date="2016" name="Antonie Van Leeuwenhoek">
        <title>Dongia soli sp. nov., isolated from soil from Dokdo, Korea.</title>
        <authorList>
            <person name="Kim D.U."/>
            <person name="Lee H."/>
            <person name="Kim H."/>
            <person name="Kim S.G."/>
            <person name="Ka J.O."/>
        </authorList>
    </citation>
    <scope>NUCLEOTIDE SEQUENCE [LARGE SCALE GENOMIC DNA]</scope>
    <source>
        <strain evidence="2 3">D78</strain>
    </source>
</reference>
<dbReference type="InterPro" id="IPR021312">
    <property type="entry name" value="DUF2889"/>
</dbReference>
<dbReference type="RefSeq" id="WP_320507473.1">
    <property type="nucleotide sequence ID" value="NZ_JAXCLW010000001.1"/>
</dbReference>
<keyword evidence="3" id="KW-1185">Reference proteome</keyword>
<proteinExistence type="predicted"/>
<organism evidence="2 3">
    <name type="scientific">Dongia soli</name>
    <dbReference type="NCBI Taxonomy" id="600628"/>
    <lineage>
        <taxon>Bacteria</taxon>
        <taxon>Pseudomonadati</taxon>
        <taxon>Pseudomonadota</taxon>
        <taxon>Alphaproteobacteria</taxon>
        <taxon>Rhodospirillales</taxon>
        <taxon>Dongiaceae</taxon>
        <taxon>Dongia</taxon>
    </lineage>
</organism>
<sequence>MTSYPTELPPPASREEIHQRKYDFRGFRRSDGLYDIEGRMTDAKTYDFPNQWRGTIPAGEPYHDMRIRLTLDDDFTIVEIAVVTAASPYEICAAIIPAFQQLRGARVGPGWSRVLRQHFGGSHGCTHHVEMLRAMGTVAFQTIYSHRERTKREQIKREGGESKTEGPPTDPGDASSAKRRKPGFLDTCHALASDGEIVRQQWPAFYTGPAGETDEDR</sequence>
<gene>
    <name evidence="2" type="ORF">SMD27_06325</name>
</gene>
<evidence type="ECO:0000313" key="2">
    <source>
        <dbReference type="EMBL" id="MDY0882450.1"/>
    </source>
</evidence>
<dbReference type="Proteomes" id="UP001279642">
    <property type="component" value="Unassembled WGS sequence"/>
</dbReference>
<comment type="caution">
    <text evidence="2">The sequence shown here is derived from an EMBL/GenBank/DDBJ whole genome shotgun (WGS) entry which is preliminary data.</text>
</comment>